<dbReference type="Proteomes" id="UP000233458">
    <property type="component" value="Chromosome"/>
</dbReference>
<reference evidence="7 8" key="1">
    <citation type="submission" date="2017-10" db="EMBL/GenBank/DDBJ databases">
        <title>Biodiversity and function of Thalassospira species in the particle-attached aromatic-hydrocarbon-degrading consortia from the surface seawater of the China South Sea.</title>
        <authorList>
            <person name="Dong C."/>
            <person name="Liu R."/>
            <person name="Shao Z."/>
        </authorList>
    </citation>
    <scope>NUCLEOTIDE SEQUENCE [LARGE SCALE GENOMIC DNA]</scope>
    <source>
        <strain evidence="7 8">CSC3H3</strain>
    </source>
</reference>
<dbReference type="SUPFAM" id="SSF52540">
    <property type="entry name" value="P-loop containing nucleoside triphosphate hydrolases"/>
    <property type="match status" value="1"/>
</dbReference>
<dbReference type="Pfam" id="PF00005">
    <property type="entry name" value="ABC_tran"/>
    <property type="match status" value="1"/>
</dbReference>
<evidence type="ECO:0000313" key="8">
    <source>
        <dbReference type="Proteomes" id="UP000233458"/>
    </source>
</evidence>
<name>A0ABN5FKS6_9PROT</name>
<keyword evidence="8" id="KW-1185">Reference proteome</keyword>
<dbReference type="PANTHER" id="PTHR42788">
    <property type="entry name" value="TAURINE IMPORT ATP-BINDING PROTEIN-RELATED"/>
    <property type="match status" value="1"/>
</dbReference>
<dbReference type="PROSITE" id="PS00211">
    <property type="entry name" value="ABC_TRANSPORTER_1"/>
    <property type="match status" value="1"/>
</dbReference>
<keyword evidence="3" id="KW-0547">Nucleotide-binding</keyword>
<dbReference type="PROSITE" id="PS50893">
    <property type="entry name" value="ABC_TRANSPORTER_2"/>
    <property type="match status" value="1"/>
</dbReference>
<organism evidence="7 8">
    <name type="scientific">Thalassospira marina</name>
    <dbReference type="NCBI Taxonomy" id="2048283"/>
    <lineage>
        <taxon>Bacteria</taxon>
        <taxon>Pseudomonadati</taxon>
        <taxon>Pseudomonadota</taxon>
        <taxon>Alphaproteobacteria</taxon>
        <taxon>Rhodospirillales</taxon>
        <taxon>Thalassospiraceae</taxon>
        <taxon>Thalassospira</taxon>
    </lineage>
</organism>
<feature type="region of interest" description="Disordered" evidence="5">
    <location>
        <begin position="256"/>
        <end position="296"/>
    </location>
</feature>
<evidence type="ECO:0000256" key="3">
    <source>
        <dbReference type="ARBA" id="ARBA00022741"/>
    </source>
</evidence>
<evidence type="ECO:0000313" key="7">
    <source>
        <dbReference type="EMBL" id="AUG54998.1"/>
    </source>
</evidence>
<dbReference type="InterPro" id="IPR050166">
    <property type="entry name" value="ABC_transporter_ATP-bind"/>
</dbReference>
<dbReference type="GO" id="GO:0005524">
    <property type="term" value="F:ATP binding"/>
    <property type="evidence" value="ECO:0007669"/>
    <property type="project" value="UniProtKB-KW"/>
</dbReference>
<evidence type="ECO:0000256" key="4">
    <source>
        <dbReference type="ARBA" id="ARBA00022840"/>
    </source>
</evidence>
<dbReference type="InterPro" id="IPR017871">
    <property type="entry name" value="ABC_transporter-like_CS"/>
</dbReference>
<keyword evidence="4 7" id="KW-0067">ATP-binding</keyword>
<gene>
    <name evidence="7" type="ORF">CSC3H3_07850</name>
</gene>
<protein>
    <submittedName>
        <fullName evidence="7">ABC transporter ATP-binding protein</fullName>
    </submittedName>
</protein>
<dbReference type="PANTHER" id="PTHR42788:SF13">
    <property type="entry name" value="ALIPHATIC SULFONATES IMPORT ATP-BINDING PROTEIN SSUB"/>
    <property type="match status" value="1"/>
</dbReference>
<feature type="domain" description="ABC transporter" evidence="6">
    <location>
        <begin position="12"/>
        <end position="239"/>
    </location>
</feature>
<evidence type="ECO:0000256" key="5">
    <source>
        <dbReference type="SAM" id="MobiDB-lite"/>
    </source>
</evidence>
<dbReference type="InterPro" id="IPR003593">
    <property type="entry name" value="AAA+_ATPase"/>
</dbReference>
<evidence type="ECO:0000256" key="1">
    <source>
        <dbReference type="ARBA" id="ARBA00005417"/>
    </source>
</evidence>
<dbReference type="Gene3D" id="3.40.50.300">
    <property type="entry name" value="P-loop containing nucleotide triphosphate hydrolases"/>
    <property type="match status" value="1"/>
</dbReference>
<dbReference type="EMBL" id="CP024199">
    <property type="protein sequence ID" value="AUG54998.1"/>
    <property type="molecule type" value="Genomic_DNA"/>
</dbReference>
<dbReference type="SMART" id="SM00382">
    <property type="entry name" value="AAA"/>
    <property type="match status" value="1"/>
</dbReference>
<evidence type="ECO:0000259" key="6">
    <source>
        <dbReference type="PROSITE" id="PS50893"/>
    </source>
</evidence>
<dbReference type="InterPro" id="IPR027417">
    <property type="entry name" value="P-loop_NTPase"/>
</dbReference>
<dbReference type="InterPro" id="IPR003439">
    <property type="entry name" value="ABC_transporter-like_ATP-bd"/>
</dbReference>
<comment type="similarity">
    <text evidence="1">Belongs to the ABC transporter superfamily.</text>
</comment>
<proteinExistence type="inferred from homology"/>
<feature type="compositionally biased region" description="Polar residues" evidence="5">
    <location>
        <begin position="257"/>
        <end position="270"/>
    </location>
</feature>
<sequence>MPPNRDGATNTACNFDVWLRHGRVAFDDIEIFHDLDLHLPAQSTSCLLGPSGVGKSTLLRYLAGLVDGDVSGDITCSDGTNLAGRVAYMAQQDLLLPWRTVLENVVVGAVLRGEKPDHDRACHLLEQVGLLDAAHLRPAALSGGMRQRAALARTLMEDRPVVLMDEPFSALDPLNRLKLQDLAARMLAGKSVLLVTHDPLEALRIGHYIHVLRGAPARLTQTSVPNGDIPRDVANSEVMRHQGELLRLLGAGEETGMTQQAPGHSHTQGHNTTRATSTNTSTSASTTASFAGGDNA</sequence>
<evidence type="ECO:0000256" key="2">
    <source>
        <dbReference type="ARBA" id="ARBA00022448"/>
    </source>
</evidence>
<feature type="compositionally biased region" description="Low complexity" evidence="5">
    <location>
        <begin position="271"/>
        <end position="289"/>
    </location>
</feature>
<keyword evidence="2" id="KW-0813">Transport</keyword>
<accession>A0ABN5FKS6</accession>